<dbReference type="STRING" id="1886670.PTI45_00649"/>
<comment type="caution">
    <text evidence="3">The sequence shown here is derived from an EMBL/GenBank/DDBJ whole genome shotgun (WGS) entry which is preliminary data.</text>
</comment>
<keyword evidence="4" id="KW-1185">Reference proteome</keyword>
<evidence type="ECO:0000256" key="1">
    <source>
        <dbReference type="ARBA" id="ARBA00023125"/>
    </source>
</evidence>
<name>A0A1E3L896_9BACL</name>
<dbReference type="GO" id="GO:0003677">
    <property type="term" value="F:DNA binding"/>
    <property type="evidence" value="ECO:0007669"/>
    <property type="project" value="UniProtKB-KW"/>
</dbReference>
<dbReference type="RefSeq" id="WP_069326117.1">
    <property type="nucleotide sequence ID" value="NZ_MDER01000027.1"/>
</dbReference>
<keyword evidence="1" id="KW-0238">DNA-binding</keyword>
<proteinExistence type="predicted"/>
<dbReference type="PANTHER" id="PTHR38600:SF1">
    <property type="entry name" value="TRANSCRIPTIONAL REGULATORY PROTEIN"/>
    <property type="match status" value="1"/>
</dbReference>
<dbReference type="PIRSF" id="PIRSF030050">
    <property type="entry name" value="UCP030050_HTH"/>
    <property type="match status" value="1"/>
</dbReference>
<reference evidence="3 4" key="1">
    <citation type="submission" date="2016-08" db="EMBL/GenBank/DDBJ databases">
        <title>Genome sequencing of Paenibacillus sp. TI45-13ar, isolated from Korean traditional nuruk.</title>
        <authorList>
            <person name="Kim S.-J."/>
        </authorList>
    </citation>
    <scope>NUCLEOTIDE SEQUENCE [LARGE SCALE GENOMIC DNA]</scope>
    <source>
        <strain evidence="3 4">TI45-13ar</strain>
    </source>
</reference>
<dbReference type="SUPFAM" id="SSF46785">
    <property type="entry name" value="Winged helix' DNA-binding domain"/>
    <property type="match status" value="1"/>
</dbReference>
<dbReference type="PANTHER" id="PTHR38600">
    <property type="entry name" value="TRANSCRIPTIONAL REGULATORY PROTEIN"/>
    <property type="match status" value="1"/>
</dbReference>
<evidence type="ECO:0000313" key="4">
    <source>
        <dbReference type="Proteomes" id="UP000094578"/>
    </source>
</evidence>
<dbReference type="PATRIC" id="fig|1886670.3.peg.666"/>
<dbReference type="InterPro" id="IPR016943">
    <property type="entry name" value="UCP030050_HTH"/>
</dbReference>
<evidence type="ECO:0000259" key="2">
    <source>
        <dbReference type="SMART" id="SM00418"/>
    </source>
</evidence>
<dbReference type="Gene3D" id="1.10.10.10">
    <property type="entry name" value="Winged helix-like DNA-binding domain superfamily/Winged helix DNA-binding domain"/>
    <property type="match status" value="1"/>
</dbReference>
<sequence length="317" mass="35883">MNLDISDKSLPVYEALASSVRHKIIQLLAIRPMNIRELAEAVSLTSAIVSMHVKKLEKAGIISTSMQPGKGGVQKICSLQVEEAQIIFPNKVEHLRQYHESEISIGHYTDLKVEPTCGLASAEKFIGQVDDTRYFFDAERFQAKILWFSEGFIEYKIPNFLLSTENPLELLVSLEISSEAPLTDNRFPSDITFYLNEVKLGTWTSPGDYGDKRGKYNPQWWPDIVNQYGLLKHLTVSRDGTYMDGQKLSDVNLDQVNVRDRQWTLRIAVDPSSEHVGGLTLFGRGFGNYNQDIVFRLYYDKLIHSANASAREAESQS</sequence>
<organism evidence="3 4">
    <name type="scientific">Paenibacillus nuruki</name>
    <dbReference type="NCBI Taxonomy" id="1886670"/>
    <lineage>
        <taxon>Bacteria</taxon>
        <taxon>Bacillati</taxon>
        <taxon>Bacillota</taxon>
        <taxon>Bacilli</taxon>
        <taxon>Bacillales</taxon>
        <taxon>Paenibacillaceae</taxon>
        <taxon>Paenibacillus</taxon>
    </lineage>
</organism>
<protein>
    <recommendedName>
        <fullName evidence="2">HTH arsR-type domain-containing protein</fullName>
    </recommendedName>
</protein>
<dbReference type="Pfam" id="PF01022">
    <property type="entry name" value="HTH_5"/>
    <property type="match status" value="1"/>
</dbReference>
<dbReference type="InterPro" id="IPR036388">
    <property type="entry name" value="WH-like_DNA-bd_sf"/>
</dbReference>
<dbReference type="InterPro" id="IPR036390">
    <property type="entry name" value="WH_DNA-bd_sf"/>
</dbReference>
<dbReference type="AlphaFoldDB" id="A0A1E3L896"/>
<evidence type="ECO:0000313" key="3">
    <source>
        <dbReference type="EMBL" id="ODP29874.1"/>
    </source>
</evidence>
<dbReference type="Proteomes" id="UP000094578">
    <property type="component" value="Unassembled WGS sequence"/>
</dbReference>
<dbReference type="InterPro" id="IPR001845">
    <property type="entry name" value="HTH_ArsR_DNA-bd_dom"/>
</dbReference>
<gene>
    <name evidence="3" type="ORF">PTI45_00649</name>
</gene>
<feature type="domain" description="HTH arsR-type" evidence="2">
    <location>
        <begin position="11"/>
        <end position="93"/>
    </location>
</feature>
<dbReference type="GO" id="GO:0003700">
    <property type="term" value="F:DNA-binding transcription factor activity"/>
    <property type="evidence" value="ECO:0007669"/>
    <property type="project" value="InterPro"/>
</dbReference>
<dbReference type="SMART" id="SM00418">
    <property type="entry name" value="HTH_ARSR"/>
    <property type="match status" value="1"/>
</dbReference>
<dbReference type="CDD" id="cd00090">
    <property type="entry name" value="HTH_ARSR"/>
    <property type="match status" value="1"/>
</dbReference>
<accession>A0A1E3L896</accession>
<dbReference type="InterPro" id="IPR011991">
    <property type="entry name" value="ArsR-like_HTH"/>
</dbReference>
<dbReference type="EMBL" id="MDER01000027">
    <property type="protein sequence ID" value="ODP29874.1"/>
    <property type="molecule type" value="Genomic_DNA"/>
</dbReference>